<dbReference type="EMBL" id="MCFN01000871">
    <property type="protein sequence ID" value="OXB54691.1"/>
    <property type="molecule type" value="Genomic_DNA"/>
</dbReference>
<organism evidence="2 3">
    <name type="scientific">Callipepla squamata</name>
    <name type="common">Scaled quail</name>
    <dbReference type="NCBI Taxonomy" id="9009"/>
    <lineage>
        <taxon>Eukaryota</taxon>
        <taxon>Metazoa</taxon>
        <taxon>Chordata</taxon>
        <taxon>Craniata</taxon>
        <taxon>Vertebrata</taxon>
        <taxon>Euteleostomi</taxon>
        <taxon>Archelosauria</taxon>
        <taxon>Archosauria</taxon>
        <taxon>Dinosauria</taxon>
        <taxon>Saurischia</taxon>
        <taxon>Theropoda</taxon>
        <taxon>Coelurosauria</taxon>
        <taxon>Aves</taxon>
        <taxon>Neognathae</taxon>
        <taxon>Galloanserae</taxon>
        <taxon>Galliformes</taxon>
        <taxon>Odontophoridae</taxon>
        <taxon>Callipepla</taxon>
    </lineage>
</organism>
<proteinExistence type="predicted"/>
<feature type="region of interest" description="Disordered" evidence="1">
    <location>
        <begin position="1"/>
        <end position="27"/>
    </location>
</feature>
<protein>
    <submittedName>
        <fullName evidence="2">Uncharacterized protein</fullName>
    </submittedName>
</protein>
<dbReference type="AlphaFoldDB" id="A0A226MHB7"/>
<evidence type="ECO:0000313" key="2">
    <source>
        <dbReference type="EMBL" id="OXB54691.1"/>
    </source>
</evidence>
<accession>A0A226MHB7</accession>
<keyword evidence="3" id="KW-1185">Reference proteome</keyword>
<reference evidence="2 3" key="1">
    <citation type="submission" date="2016-07" db="EMBL/GenBank/DDBJ databases">
        <title>Disparate Historic Effective Population Sizes Predicted by Modern Levels of Genome Diversity for the Scaled Quail (Callipepla squamata) and the Northern Bobwhite (Colinus virginianus): Inferences from First and Second Generation Draft Genome Assemblies for Sympatric New World Quail.</title>
        <authorList>
            <person name="Oldeschulte D.L."/>
            <person name="Halley Y.A."/>
            <person name="Bhattarai E.K."/>
            <person name="Brashear W.A."/>
            <person name="Hill J."/>
            <person name="Metz R.P."/>
            <person name="Johnson C.D."/>
            <person name="Rollins D."/>
            <person name="Peterson M.J."/>
            <person name="Bickhart D.M."/>
            <person name="Decker J.E."/>
            <person name="Seabury C.M."/>
        </authorList>
    </citation>
    <scope>NUCLEOTIDE SEQUENCE [LARGE SCALE GENOMIC DNA]</scope>
    <source>
        <strain evidence="2 3">Texas</strain>
        <tissue evidence="2">Leg muscle</tissue>
    </source>
</reference>
<feature type="compositionally biased region" description="Polar residues" evidence="1">
    <location>
        <begin position="87"/>
        <end position="98"/>
    </location>
</feature>
<dbReference type="OrthoDB" id="10613305at2759"/>
<sequence length="245" mass="27380">MTHSESETPEGLLQKRKQRKAPEAMQGKHIWSKHPIVLSIRLEDSSCTRAGRSRALFSLTICHDMRTNIVQPATHSYSSVLHSIPTLSSGNAQQSQEGQGPAAGRCSKGAQKFTHLQITCPFLDHENAYFPLERNFLKKKINSTVEHEPMESFAQPEQNGTGMAVFSGRVHGRWRLGTKRPRFKDPLISPDGTSKTEMFSFFLSCSAFILLPELASVILVANLPAQLYILQTENSPLQPLKLRLD</sequence>
<comment type="caution">
    <text evidence="2">The sequence shown here is derived from an EMBL/GenBank/DDBJ whole genome shotgun (WGS) entry which is preliminary data.</text>
</comment>
<dbReference type="Proteomes" id="UP000198323">
    <property type="component" value="Unassembled WGS sequence"/>
</dbReference>
<evidence type="ECO:0000313" key="3">
    <source>
        <dbReference type="Proteomes" id="UP000198323"/>
    </source>
</evidence>
<feature type="region of interest" description="Disordered" evidence="1">
    <location>
        <begin position="87"/>
        <end position="107"/>
    </location>
</feature>
<name>A0A226MHB7_CALSU</name>
<evidence type="ECO:0000256" key="1">
    <source>
        <dbReference type="SAM" id="MobiDB-lite"/>
    </source>
</evidence>
<gene>
    <name evidence="2" type="ORF">ASZ78_003173</name>
</gene>